<keyword evidence="10" id="KW-0464">Manganese</keyword>
<evidence type="ECO:0000256" key="5">
    <source>
        <dbReference type="ARBA" id="ARBA00022763"/>
    </source>
</evidence>
<feature type="domain" description="Endonuclease/exonuclease/phosphatase" evidence="12">
    <location>
        <begin position="10"/>
        <end position="180"/>
    </location>
</feature>
<dbReference type="EC" id="3.1.11.2" evidence="3"/>
<dbReference type="SMR" id="A0A8D1SI99"/>
<protein>
    <recommendedName>
        <fullName evidence="3">exodeoxyribonuclease III</fullName>
        <ecNumber evidence="3">3.1.11.2</ecNumber>
    </recommendedName>
</protein>
<accession>A0A8D1SI99</accession>
<comment type="similarity">
    <text evidence="2">Belongs to the DNA repair enzymes AP/ExoA family.</text>
</comment>
<feature type="binding site" evidence="10">
    <location>
        <position position="146"/>
    </location>
    <ligand>
        <name>Mg(2+)</name>
        <dbReference type="ChEBI" id="CHEBI:18420"/>
        <label>1</label>
    </ligand>
</feature>
<evidence type="ECO:0000259" key="12">
    <source>
        <dbReference type="Pfam" id="PF03372"/>
    </source>
</evidence>
<dbReference type="Ensembl" id="ENSSSCT00055006370.1">
    <property type="protein sequence ID" value="ENSSSCP00055005022.1"/>
    <property type="gene ID" value="ENSSSCG00055003265.1"/>
</dbReference>
<evidence type="ECO:0000313" key="14">
    <source>
        <dbReference type="Proteomes" id="UP000694723"/>
    </source>
</evidence>
<keyword evidence="9" id="KW-0234">DNA repair</keyword>
<keyword evidence="8" id="KW-0233">DNA recombination</keyword>
<dbReference type="AlphaFoldDB" id="A0A8D1SI99"/>
<dbReference type="Ensembl" id="ENSSSCT00045013050.1">
    <property type="protein sequence ID" value="ENSSSCP00045008998.1"/>
    <property type="gene ID" value="ENSSSCG00045007795.1"/>
</dbReference>
<keyword evidence="5" id="KW-0227">DNA damage</keyword>
<evidence type="ECO:0000256" key="9">
    <source>
        <dbReference type="ARBA" id="ARBA00023204"/>
    </source>
</evidence>
<dbReference type="Ensembl" id="ENSSSCT00060003787.1">
    <property type="protein sequence ID" value="ENSSSCP00060001250.1"/>
    <property type="gene ID" value="ENSSSCG00060003070.1"/>
</dbReference>
<dbReference type="Pfam" id="PF03372">
    <property type="entry name" value="Exo_endo_phos"/>
    <property type="match status" value="1"/>
</dbReference>
<name>A0A8D1SI99_PIG</name>
<evidence type="ECO:0000256" key="3">
    <source>
        <dbReference type="ARBA" id="ARBA00012115"/>
    </source>
</evidence>
<dbReference type="Gene3D" id="3.60.10.10">
    <property type="entry name" value="Endonuclease/exonuclease/phosphatase"/>
    <property type="match status" value="1"/>
</dbReference>
<feature type="site" description="Transition state stabilizer" evidence="11">
    <location>
        <position position="146"/>
    </location>
</feature>
<dbReference type="GO" id="GO:0006281">
    <property type="term" value="P:DNA repair"/>
    <property type="evidence" value="ECO:0007669"/>
    <property type="project" value="UniProtKB-KW"/>
</dbReference>
<dbReference type="InterPro" id="IPR004808">
    <property type="entry name" value="AP_endonuc_1"/>
</dbReference>
<dbReference type="SUPFAM" id="SSF56219">
    <property type="entry name" value="DNase I-like"/>
    <property type="match status" value="1"/>
</dbReference>
<dbReference type="Ensembl" id="ENSSSCT00065035723.1">
    <property type="protein sequence ID" value="ENSSSCP00065014960.1"/>
    <property type="gene ID" value="ENSSSCG00065026568.1"/>
</dbReference>
<dbReference type="GO" id="GO:0046872">
    <property type="term" value="F:metal ion binding"/>
    <property type="evidence" value="ECO:0007669"/>
    <property type="project" value="UniProtKB-KW"/>
</dbReference>
<reference evidence="13" key="1">
    <citation type="submission" date="2025-05" db="UniProtKB">
        <authorList>
            <consortium name="Ensembl"/>
        </authorList>
    </citation>
    <scope>IDENTIFICATION</scope>
</reference>
<dbReference type="Proteomes" id="UP000694727">
    <property type="component" value="Unplaced"/>
</dbReference>
<evidence type="ECO:0000313" key="13">
    <source>
        <dbReference type="Ensembl" id="ENSSSCP00060001250.1"/>
    </source>
</evidence>
<keyword evidence="4 10" id="KW-0479">Metal-binding</keyword>
<evidence type="ECO:0000256" key="1">
    <source>
        <dbReference type="ARBA" id="ARBA00000493"/>
    </source>
</evidence>
<keyword evidence="7 10" id="KW-0460">Magnesium</keyword>
<dbReference type="CDD" id="cd09076">
    <property type="entry name" value="L1-EN"/>
    <property type="match status" value="1"/>
</dbReference>
<proteinExistence type="inferred from homology"/>
<sequence length="233" mass="26392">MAINMYLSIITLNVNGLNAPIKRHRVTDWIKKQKPSICCLQETHLRAKDTYRLKVRGWEKIFHANGQDRKAGVAILISDKIDFKTKAIKKDKEGHYLMVKGSIQEEDITIVNIYAPNIEALRYLQQILTDIKGEIEGNTIIVGDFNTPLTTVDRSSRQKINKATEILKDTTEKLDLIDIFRTLHPKKSEYTFFSSAQAGVPVVAQWLMNLTRNHGVVGSIPGLAQWVKDPALP</sequence>
<evidence type="ECO:0000256" key="6">
    <source>
        <dbReference type="ARBA" id="ARBA00022801"/>
    </source>
</evidence>
<dbReference type="Proteomes" id="UP000694723">
    <property type="component" value="Unplaced"/>
</dbReference>
<evidence type="ECO:0000256" key="10">
    <source>
        <dbReference type="PIRSR" id="PIRSR604808-2"/>
    </source>
</evidence>
<dbReference type="Proteomes" id="UP000694728">
    <property type="component" value="Unplaced"/>
</dbReference>
<comment type="cofactor">
    <cofactor evidence="10">
        <name>Mg(2+)</name>
        <dbReference type="ChEBI" id="CHEBI:18420"/>
    </cofactor>
    <cofactor evidence="10">
        <name>Mn(2+)</name>
        <dbReference type="ChEBI" id="CHEBI:29035"/>
    </cofactor>
    <text evidence="10">Probably binds two magnesium or manganese ions per subunit.</text>
</comment>
<dbReference type="PANTHER" id="PTHR22748">
    <property type="entry name" value="AP ENDONUCLEASE"/>
    <property type="match status" value="1"/>
</dbReference>
<dbReference type="InterPro" id="IPR005135">
    <property type="entry name" value="Endo/exonuclease/phosphatase"/>
</dbReference>
<evidence type="ECO:0000256" key="7">
    <source>
        <dbReference type="ARBA" id="ARBA00022842"/>
    </source>
</evidence>
<dbReference type="Proteomes" id="UP000694724">
    <property type="component" value="Unplaced"/>
</dbReference>
<feature type="binding site" evidence="10">
    <location>
        <position position="144"/>
    </location>
    <ligand>
        <name>Mg(2+)</name>
        <dbReference type="ChEBI" id="CHEBI:18420"/>
        <label>1</label>
    </ligand>
</feature>
<comment type="catalytic activity">
    <reaction evidence="1">
        <text>Exonucleolytic cleavage in the 3'- to 5'-direction to yield nucleoside 5'-phosphates.</text>
        <dbReference type="EC" id="3.1.11.2"/>
    </reaction>
</comment>
<dbReference type="GO" id="GO:0008311">
    <property type="term" value="F:double-stranded DNA 3'-5' DNA exonuclease activity"/>
    <property type="evidence" value="ECO:0007669"/>
    <property type="project" value="UniProtKB-EC"/>
</dbReference>
<evidence type="ECO:0000256" key="4">
    <source>
        <dbReference type="ARBA" id="ARBA00022723"/>
    </source>
</evidence>
<dbReference type="Ensembl" id="ENSSSCT00015008543.1">
    <property type="protein sequence ID" value="ENSSSCP00015003447.1"/>
    <property type="gene ID" value="ENSSSCG00015006435.1"/>
</dbReference>
<dbReference type="PANTHER" id="PTHR22748:SF25">
    <property type="entry name" value="ENDONUCLEASE_EXONUCLEASE_PHOSPHATASE DOMAIN-CONTAINING PROTEIN"/>
    <property type="match status" value="1"/>
</dbReference>
<organism evidence="13 14">
    <name type="scientific">Sus scrofa</name>
    <name type="common">Pig</name>
    <dbReference type="NCBI Taxonomy" id="9823"/>
    <lineage>
        <taxon>Eukaryota</taxon>
        <taxon>Metazoa</taxon>
        <taxon>Chordata</taxon>
        <taxon>Craniata</taxon>
        <taxon>Vertebrata</taxon>
        <taxon>Euteleostomi</taxon>
        <taxon>Mammalia</taxon>
        <taxon>Eutheria</taxon>
        <taxon>Laurasiatheria</taxon>
        <taxon>Artiodactyla</taxon>
        <taxon>Suina</taxon>
        <taxon>Suidae</taxon>
        <taxon>Sus</taxon>
    </lineage>
</organism>
<feature type="binding site" evidence="10">
    <location>
        <position position="42"/>
    </location>
    <ligand>
        <name>Mg(2+)</name>
        <dbReference type="ChEBI" id="CHEBI:18420"/>
        <label>1</label>
    </ligand>
</feature>
<dbReference type="GO" id="GO:0006310">
    <property type="term" value="P:DNA recombination"/>
    <property type="evidence" value="ECO:0007669"/>
    <property type="project" value="UniProtKB-KW"/>
</dbReference>
<dbReference type="Proteomes" id="UP000694725">
    <property type="component" value="Unplaced"/>
</dbReference>
<evidence type="ECO:0000256" key="2">
    <source>
        <dbReference type="ARBA" id="ARBA00007092"/>
    </source>
</evidence>
<feature type="binding site" evidence="10">
    <location>
        <position position="13"/>
    </location>
    <ligand>
        <name>Mg(2+)</name>
        <dbReference type="ChEBI" id="CHEBI:18420"/>
        <label>1</label>
    </ligand>
</feature>
<evidence type="ECO:0000256" key="8">
    <source>
        <dbReference type="ARBA" id="ARBA00023172"/>
    </source>
</evidence>
<dbReference type="Ensembl" id="ENSSSCT00025090172.1">
    <property type="protein sequence ID" value="ENSSSCP00025039504.1"/>
    <property type="gene ID" value="ENSSSCG00025065716.1"/>
</dbReference>
<evidence type="ECO:0000256" key="11">
    <source>
        <dbReference type="PIRSR" id="PIRSR604808-3"/>
    </source>
</evidence>
<dbReference type="Proteomes" id="UP000694726">
    <property type="component" value="Unplaced"/>
</dbReference>
<dbReference type="InterPro" id="IPR036691">
    <property type="entry name" value="Endo/exonu/phosph_ase_sf"/>
</dbReference>
<keyword evidence="6" id="KW-0378">Hydrolase</keyword>